<protein>
    <submittedName>
        <fullName evidence="4">Histidine phosphatase family protein</fullName>
    </submittedName>
</protein>
<name>A0A9X2SAB7_9BACL</name>
<keyword evidence="5" id="KW-1185">Reference proteome</keyword>
<feature type="binding site" evidence="3">
    <location>
        <position position="59"/>
    </location>
    <ligand>
        <name>substrate</name>
    </ligand>
</feature>
<dbReference type="EMBL" id="JANIPJ010000013">
    <property type="protein sequence ID" value="MCR2805865.1"/>
    <property type="molecule type" value="Genomic_DNA"/>
</dbReference>
<dbReference type="SUPFAM" id="SSF53254">
    <property type="entry name" value="Phosphoglycerate mutase-like"/>
    <property type="match status" value="1"/>
</dbReference>
<sequence>MATKVGLIRHGVTEWNNLGKAQGISDIPLNEEGMKQAAALAKRLMEEQWDIIYCSNLTRARQTAEIIGETLRLEAAVITDERIREMDCGLIEGTTETERITRWGEHWREQNLGMEDFKSVAVRGLRFLEKLTVEHANQNILMVSHGALIGLSLQHLLPHQFKKTSIENTALTILSHSNNEWTCELYNCTKHL</sequence>
<dbReference type="GO" id="GO:0045820">
    <property type="term" value="P:negative regulation of glycolytic process"/>
    <property type="evidence" value="ECO:0007669"/>
    <property type="project" value="TreeGrafter"/>
</dbReference>
<proteinExistence type="predicted"/>
<feature type="active site" description="Tele-phosphohistidine intermediate" evidence="2">
    <location>
        <position position="10"/>
    </location>
</feature>
<dbReference type="CDD" id="cd07067">
    <property type="entry name" value="HP_PGM_like"/>
    <property type="match status" value="1"/>
</dbReference>
<feature type="binding site" evidence="3">
    <location>
        <begin position="9"/>
        <end position="16"/>
    </location>
    <ligand>
        <name>substrate</name>
    </ligand>
</feature>
<accession>A0A9X2SAB7</accession>
<organism evidence="4 5">
    <name type="scientific">Paenibacillus soyae</name>
    <dbReference type="NCBI Taxonomy" id="2969249"/>
    <lineage>
        <taxon>Bacteria</taxon>
        <taxon>Bacillati</taxon>
        <taxon>Bacillota</taxon>
        <taxon>Bacilli</taxon>
        <taxon>Bacillales</taxon>
        <taxon>Paenibacillaceae</taxon>
        <taxon>Paenibacillus</taxon>
    </lineage>
</organism>
<dbReference type="Proteomes" id="UP001141950">
    <property type="component" value="Unassembled WGS sequence"/>
</dbReference>
<reference evidence="4" key="1">
    <citation type="submission" date="2022-08" db="EMBL/GenBank/DDBJ databases">
        <title>The genomic sequence of strain Paenibacillus sp. SCIV0701.</title>
        <authorList>
            <person name="Zhao H."/>
        </authorList>
    </citation>
    <scope>NUCLEOTIDE SEQUENCE</scope>
    <source>
        <strain evidence="4">SCIV0701</strain>
    </source>
</reference>
<dbReference type="PANTHER" id="PTHR46517:SF1">
    <property type="entry name" value="FRUCTOSE-2,6-BISPHOSPHATASE TIGAR"/>
    <property type="match status" value="1"/>
</dbReference>
<keyword evidence="1" id="KW-0378">Hydrolase</keyword>
<dbReference type="InterPro" id="IPR013078">
    <property type="entry name" value="His_Pase_superF_clade-1"/>
</dbReference>
<dbReference type="GO" id="GO:0005829">
    <property type="term" value="C:cytosol"/>
    <property type="evidence" value="ECO:0007669"/>
    <property type="project" value="TreeGrafter"/>
</dbReference>
<evidence type="ECO:0000313" key="4">
    <source>
        <dbReference type="EMBL" id="MCR2805865.1"/>
    </source>
</evidence>
<dbReference type="GO" id="GO:0004331">
    <property type="term" value="F:fructose-2,6-bisphosphate 2-phosphatase activity"/>
    <property type="evidence" value="ECO:0007669"/>
    <property type="project" value="TreeGrafter"/>
</dbReference>
<gene>
    <name evidence="4" type="ORF">NQZ67_18440</name>
</gene>
<evidence type="ECO:0000256" key="1">
    <source>
        <dbReference type="ARBA" id="ARBA00022801"/>
    </source>
</evidence>
<evidence type="ECO:0000256" key="3">
    <source>
        <dbReference type="PIRSR" id="PIRSR613078-2"/>
    </source>
</evidence>
<comment type="caution">
    <text evidence="4">The sequence shown here is derived from an EMBL/GenBank/DDBJ whole genome shotgun (WGS) entry which is preliminary data.</text>
</comment>
<evidence type="ECO:0000313" key="5">
    <source>
        <dbReference type="Proteomes" id="UP001141950"/>
    </source>
</evidence>
<dbReference type="InterPro" id="IPR051695">
    <property type="entry name" value="Phosphoglycerate_Mutase"/>
</dbReference>
<dbReference type="InterPro" id="IPR029033">
    <property type="entry name" value="His_PPase_superfam"/>
</dbReference>
<dbReference type="PANTHER" id="PTHR46517">
    <property type="entry name" value="FRUCTOSE-2,6-BISPHOSPHATASE TIGAR"/>
    <property type="match status" value="1"/>
</dbReference>
<dbReference type="AlphaFoldDB" id="A0A9X2SAB7"/>
<dbReference type="Pfam" id="PF00300">
    <property type="entry name" value="His_Phos_1"/>
    <property type="match status" value="1"/>
</dbReference>
<dbReference type="SMART" id="SM00855">
    <property type="entry name" value="PGAM"/>
    <property type="match status" value="1"/>
</dbReference>
<evidence type="ECO:0000256" key="2">
    <source>
        <dbReference type="PIRSR" id="PIRSR613078-1"/>
    </source>
</evidence>
<dbReference type="GO" id="GO:0043456">
    <property type="term" value="P:regulation of pentose-phosphate shunt"/>
    <property type="evidence" value="ECO:0007669"/>
    <property type="project" value="TreeGrafter"/>
</dbReference>
<feature type="active site" description="Proton donor/acceptor" evidence="2">
    <location>
        <position position="85"/>
    </location>
</feature>
<dbReference type="Gene3D" id="3.40.50.1240">
    <property type="entry name" value="Phosphoglycerate mutase-like"/>
    <property type="match status" value="1"/>
</dbReference>
<dbReference type="RefSeq" id="WP_257448773.1">
    <property type="nucleotide sequence ID" value="NZ_JANIPJ010000013.1"/>
</dbReference>